<dbReference type="Proteomes" id="UP000708208">
    <property type="component" value="Unassembled WGS sequence"/>
</dbReference>
<evidence type="ECO:0000256" key="1">
    <source>
        <dbReference type="SAM" id="Phobius"/>
    </source>
</evidence>
<keyword evidence="1" id="KW-0472">Membrane</keyword>
<feature type="transmembrane region" description="Helical" evidence="1">
    <location>
        <begin position="41"/>
        <end position="65"/>
    </location>
</feature>
<dbReference type="AlphaFoldDB" id="A0A8J2LXF7"/>
<keyword evidence="3" id="KW-1185">Reference proteome</keyword>
<feature type="non-terminal residue" evidence="2">
    <location>
        <position position="1"/>
    </location>
</feature>
<protein>
    <submittedName>
        <fullName evidence="2">Uncharacterized protein</fullName>
    </submittedName>
</protein>
<evidence type="ECO:0000313" key="2">
    <source>
        <dbReference type="EMBL" id="CAG7830390.1"/>
    </source>
</evidence>
<evidence type="ECO:0000313" key="3">
    <source>
        <dbReference type="Proteomes" id="UP000708208"/>
    </source>
</evidence>
<name>A0A8J2LXF7_9HEXA</name>
<keyword evidence="1" id="KW-1133">Transmembrane helix</keyword>
<dbReference type="EMBL" id="CAJVCH010555630">
    <property type="protein sequence ID" value="CAG7830390.1"/>
    <property type="molecule type" value="Genomic_DNA"/>
</dbReference>
<sequence>MLLKPFLQEENNKQNVTTETPLLDIDSTPMPFSNSTEKSQLYIPLSIGGSIIVLGGSIILFLFFFDKYVPPPQDPSEENQVNEDYYTSPEGFYQGMELCTFQFLPTFTH</sequence>
<comment type="caution">
    <text evidence="2">The sequence shown here is derived from an EMBL/GenBank/DDBJ whole genome shotgun (WGS) entry which is preliminary data.</text>
</comment>
<accession>A0A8J2LXF7</accession>
<organism evidence="2 3">
    <name type="scientific">Allacma fusca</name>
    <dbReference type="NCBI Taxonomy" id="39272"/>
    <lineage>
        <taxon>Eukaryota</taxon>
        <taxon>Metazoa</taxon>
        <taxon>Ecdysozoa</taxon>
        <taxon>Arthropoda</taxon>
        <taxon>Hexapoda</taxon>
        <taxon>Collembola</taxon>
        <taxon>Symphypleona</taxon>
        <taxon>Sminthuridae</taxon>
        <taxon>Allacma</taxon>
    </lineage>
</organism>
<keyword evidence="1" id="KW-0812">Transmembrane</keyword>
<proteinExistence type="predicted"/>
<gene>
    <name evidence="2" type="ORF">AFUS01_LOCUS40195</name>
</gene>
<reference evidence="2" key="1">
    <citation type="submission" date="2021-06" db="EMBL/GenBank/DDBJ databases">
        <authorList>
            <person name="Hodson N. C."/>
            <person name="Mongue J. A."/>
            <person name="Jaron S. K."/>
        </authorList>
    </citation>
    <scope>NUCLEOTIDE SEQUENCE</scope>
</reference>